<evidence type="ECO:0000313" key="1">
    <source>
        <dbReference type="EMBL" id="EMD34230.1"/>
    </source>
</evidence>
<protein>
    <recommendedName>
        <fullName evidence="3">BTB domain-containing protein</fullName>
    </recommendedName>
</protein>
<organism evidence="1 2">
    <name type="scientific">Ceriporiopsis subvermispora (strain B)</name>
    <name type="common">White-rot fungus</name>
    <name type="synonym">Gelatoporia subvermispora</name>
    <dbReference type="NCBI Taxonomy" id="914234"/>
    <lineage>
        <taxon>Eukaryota</taxon>
        <taxon>Fungi</taxon>
        <taxon>Dikarya</taxon>
        <taxon>Basidiomycota</taxon>
        <taxon>Agaricomycotina</taxon>
        <taxon>Agaricomycetes</taxon>
        <taxon>Polyporales</taxon>
        <taxon>Gelatoporiaceae</taxon>
        <taxon>Gelatoporia</taxon>
    </lineage>
</organism>
<evidence type="ECO:0008006" key="3">
    <source>
        <dbReference type="Google" id="ProtNLM"/>
    </source>
</evidence>
<dbReference type="Proteomes" id="UP000016930">
    <property type="component" value="Unassembled WGS sequence"/>
</dbReference>
<keyword evidence="2" id="KW-1185">Reference proteome</keyword>
<dbReference type="OrthoDB" id="2757430at2759"/>
<name>M2QPX3_CERS8</name>
<dbReference type="HOGENOM" id="CLU_033082_3_2_1"/>
<dbReference type="EMBL" id="KB445803">
    <property type="protein sequence ID" value="EMD34230.1"/>
    <property type="molecule type" value="Genomic_DNA"/>
</dbReference>
<dbReference type="STRING" id="914234.M2QPX3"/>
<sequence>MGPRTTPATNPANSLSIDTNMKCSTEFWDPNGNIIILARGSVFCISEERLGQQSMLFSRLFMIPRWQDVADKLADRPVIHLPDSPCELHLLFRMVFDTSLSLMRHSGSSESSSSPKFSDIAAVVRLAAKYEMTTICNKALAKLTSFCSVTFLDWENLEDYVAQASFGFELRDAITLVSIARITGVSAMLPLAFYMCSQLGDEMTDGFVRDGHKEELSMDDRIMCVSGKELLAKASKVAHLRIFCGNDVKTGRLFSCCKQAHSEALRQTLSPFNAGAQDELTNALDPQLDRIKNLHDFCPTCYETIRERELEGRRKLWEELPSFFGLGQEDWPTDCRNL</sequence>
<reference evidence="1 2" key="1">
    <citation type="journal article" date="2012" name="Proc. Natl. Acad. Sci. U.S.A.">
        <title>Comparative genomics of Ceriporiopsis subvermispora and Phanerochaete chrysosporium provide insight into selective ligninolysis.</title>
        <authorList>
            <person name="Fernandez-Fueyo E."/>
            <person name="Ruiz-Duenas F.J."/>
            <person name="Ferreira P."/>
            <person name="Floudas D."/>
            <person name="Hibbett D.S."/>
            <person name="Canessa P."/>
            <person name="Larrondo L.F."/>
            <person name="James T.Y."/>
            <person name="Seelenfreund D."/>
            <person name="Lobos S."/>
            <person name="Polanco R."/>
            <person name="Tello M."/>
            <person name="Honda Y."/>
            <person name="Watanabe T."/>
            <person name="Watanabe T."/>
            <person name="Ryu J.S."/>
            <person name="Kubicek C.P."/>
            <person name="Schmoll M."/>
            <person name="Gaskell J."/>
            <person name="Hammel K.E."/>
            <person name="St John F.J."/>
            <person name="Vanden Wymelenberg A."/>
            <person name="Sabat G."/>
            <person name="Splinter BonDurant S."/>
            <person name="Syed K."/>
            <person name="Yadav J.S."/>
            <person name="Doddapaneni H."/>
            <person name="Subramanian V."/>
            <person name="Lavin J.L."/>
            <person name="Oguiza J.A."/>
            <person name="Perez G."/>
            <person name="Pisabarro A.G."/>
            <person name="Ramirez L."/>
            <person name="Santoyo F."/>
            <person name="Master E."/>
            <person name="Coutinho P.M."/>
            <person name="Henrissat B."/>
            <person name="Lombard V."/>
            <person name="Magnuson J.K."/>
            <person name="Kuees U."/>
            <person name="Hori C."/>
            <person name="Igarashi K."/>
            <person name="Samejima M."/>
            <person name="Held B.W."/>
            <person name="Barry K.W."/>
            <person name="LaButti K.M."/>
            <person name="Lapidus A."/>
            <person name="Lindquist E.A."/>
            <person name="Lucas S.M."/>
            <person name="Riley R."/>
            <person name="Salamov A.A."/>
            <person name="Hoffmeister D."/>
            <person name="Schwenk D."/>
            <person name="Hadar Y."/>
            <person name="Yarden O."/>
            <person name="de Vries R.P."/>
            <person name="Wiebenga A."/>
            <person name="Stenlid J."/>
            <person name="Eastwood D."/>
            <person name="Grigoriev I.V."/>
            <person name="Berka R.M."/>
            <person name="Blanchette R.A."/>
            <person name="Kersten P."/>
            <person name="Martinez A.T."/>
            <person name="Vicuna R."/>
            <person name="Cullen D."/>
        </authorList>
    </citation>
    <scope>NUCLEOTIDE SEQUENCE [LARGE SCALE GENOMIC DNA]</scope>
    <source>
        <strain evidence="1 2">B</strain>
    </source>
</reference>
<evidence type="ECO:0000313" key="2">
    <source>
        <dbReference type="Proteomes" id="UP000016930"/>
    </source>
</evidence>
<proteinExistence type="predicted"/>
<gene>
    <name evidence="1" type="ORF">CERSUDRAFT_97489</name>
</gene>
<accession>M2QPX3</accession>
<dbReference type="AlphaFoldDB" id="M2QPX3"/>